<evidence type="ECO:0008006" key="4">
    <source>
        <dbReference type="Google" id="ProtNLM"/>
    </source>
</evidence>
<dbReference type="RefSeq" id="XP_045277296.1">
    <property type="nucleotide sequence ID" value="XM_045421402.1"/>
</dbReference>
<dbReference type="GeneID" id="69027687"/>
<evidence type="ECO:0000313" key="3">
    <source>
        <dbReference type="Proteomes" id="UP000002039"/>
    </source>
</evidence>
<sequence length="599" mass="67609">MSAMENAIISTLSLSREGAVEFVSESYFKIIIACAILVCIITRTYSGFRSCFRGTNADEAWRPKTLPYWVPYFGHALSLGFCRRSLLKHARDTTPEPVFSLYICGQRHNIITSPSLAKALLAEQKSSIVPNAFTTYVMERVFGAPKSTRKLNRAEFDAQCRSMEFQMQEPLASDCSSATIQKIEQNMPNMLSFCSSVVDQYLWERMSTISLIGDGDDQVCEVNLNTLVRNFVAVTVMTAIMGEDFMEALPNTPDDIRKFNNNFNAIILGIQRWVPFPGLPTSYRSRRRLLHGMAAFHSAFAVAENGHDPGFDWRQIDEVSEFMQDHCRAWKDAGLSATSMAAESLALLWAMDTKLNTIIFWNLLHILADGPIHSRIMKEIAPYSRAGRPNAGETGFRLPEPPRVSLDIDHLISCPLLKATYYETLRLHSCPITYRKITKEFKLTESASDAKIANRKQQTYQFKEGEFIAIPQTLHNTDSHYFEDPEEFEPERFLAEKAVDTSESSEKSRPSKKRESFTAQPELALKIPETWTVYGGGGHTVSQDGKFAERITLGFVAGLLAMWDIQPAKGLGWKIPKRRTGGLVYEPQTDIRVRIKSKV</sequence>
<evidence type="ECO:0000256" key="1">
    <source>
        <dbReference type="SAM" id="MobiDB-lite"/>
    </source>
</evidence>
<dbReference type="PANTHER" id="PTHR24306:SF7">
    <property type="entry name" value="AHBB"/>
    <property type="match status" value="1"/>
</dbReference>
<dbReference type="Proteomes" id="UP000002039">
    <property type="component" value="Unassembled WGS sequence"/>
</dbReference>
<organism evidence="2 3">
    <name type="scientific">Ajellomyces dermatitidis (strain ER-3 / ATCC MYA-2586)</name>
    <name type="common">Blastomyces dermatitidis</name>
    <dbReference type="NCBI Taxonomy" id="559297"/>
    <lineage>
        <taxon>Eukaryota</taxon>
        <taxon>Fungi</taxon>
        <taxon>Dikarya</taxon>
        <taxon>Ascomycota</taxon>
        <taxon>Pezizomycotina</taxon>
        <taxon>Eurotiomycetes</taxon>
        <taxon>Eurotiomycetidae</taxon>
        <taxon>Onygenales</taxon>
        <taxon>Ajellomycetaceae</taxon>
        <taxon>Blastomyces</taxon>
    </lineage>
</organism>
<dbReference type="PANTHER" id="PTHR24306">
    <property type="match status" value="1"/>
</dbReference>
<dbReference type="InterPro" id="IPR036396">
    <property type="entry name" value="Cyt_P450_sf"/>
</dbReference>
<dbReference type="EMBL" id="EQ999978">
    <property type="protein sequence ID" value="EEQ90594.2"/>
    <property type="molecule type" value="Genomic_DNA"/>
</dbReference>
<name>A0ABP2F364_AJEDR</name>
<reference evidence="3" key="1">
    <citation type="journal article" date="2015" name="PLoS Genet.">
        <title>The dynamic genome and transcriptome of the human fungal pathogen Blastomyces and close relative Emmonsia.</title>
        <authorList>
            <person name="Munoz J.F."/>
            <person name="Gauthier G.M."/>
            <person name="Desjardins C.A."/>
            <person name="Gallo J.E."/>
            <person name="Holder J."/>
            <person name="Sullivan T.D."/>
            <person name="Marty A.J."/>
            <person name="Carmen J.C."/>
            <person name="Chen Z."/>
            <person name="Ding L."/>
            <person name="Gujja S."/>
            <person name="Magrini V."/>
            <person name="Misas E."/>
            <person name="Mitreva M."/>
            <person name="Priest M."/>
            <person name="Saif S."/>
            <person name="Whiston E.A."/>
            <person name="Young S."/>
            <person name="Zeng Q."/>
            <person name="Goldman W.E."/>
            <person name="Mardis E.R."/>
            <person name="Taylor J.W."/>
            <person name="McEwen J.G."/>
            <person name="Clay O.K."/>
            <person name="Klein B.S."/>
            <person name="Cuomo C.A."/>
        </authorList>
    </citation>
    <scope>NUCLEOTIDE SEQUENCE [LARGE SCALE GENOMIC DNA]</scope>
    <source>
        <strain evidence="3">ER-3 / ATCC MYA-2586</strain>
    </source>
</reference>
<dbReference type="SUPFAM" id="SSF48264">
    <property type="entry name" value="Cytochrome P450"/>
    <property type="match status" value="1"/>
</dbReference>
<dbReference type="Gene3D" id="1.10.630.10">
    <property type="entry name" value="Cytochrome P450"/>
    <property type="match status" value="1"/>
</dbReference>
<dbReference type="Pfam" id="PF00067">
    <property type="entry name" value="p450"/>
    <property type="match status" value="1"/>
</dbReference>
<feature type="region of interest" description="Disordered" evidence="1">
    <location>
        <begin position="496"/>
        <end position="519"/>
    </location>
</feature>
<keyword evidence="3" id="KW-1185">Reference proteome</keyword>
<proteinExistence type="predicted"/>
<gene>
    <name evidence="2" type="ORF">BDCG_05714</name>
</gene>
<accession>A0ABP2F364</accession>
<evidence type="ECO:0000313" key="2">
    <source>
        <dbReference type="EMBL" id="EEQ90594.2"/>
    </source>
</evidence>
<protein>
    <recommendedName>
        <fullName evidence="4">Cytochrome P450</fullName>
    </recommendedName>
</protein>
<dbReference type="InterPro" id="IPR001128">
    <property type="entry name" value="Cyt_P450"/>
</dbReference>
<feature type="compositionally biased region" description="Basic and acidic residues" evidence="1">
    <location>
        <begin position="496"/>
        <end position="516"/>
    </location>
</feature>